<dbReference type="AlphaFoldDB" id="A0A849SFE2"/>
<organism evidence="2 3">
    <name type="scientific">Eiseniibacteriota bacterium</name>
    <dbReference type="NCBI Taxonomy" id="2212470"/>
    <lineage>
        <taxon>Bacteria</taxon>
        <taxon>Candidatus Eiseniibacteriota</taxon>
    </lineage>
</organism>
<reference evidence="2 3" key="1">
    <citation type="submission" date="2020-04" db="EMBL/GenBank/DDBJ databases">
        <title>Metagenomic profiling of ammonia- and methane-oxidizing microorganisms in a Dutch drinking water treatment plant.</title>
        <authorList>
            <person name="Poghosyan L."/>
            <person name="Leucker S."/>
        </authorList>
    </citation>
    <scope>NUCLEOTIDE SEQUENCE [LARGE SCALE GENOMIC DNA]</scope>
    <source>
        <strain evidence="2">S-RSF-IL-03</strain>
    </source>
</reference>
<comment type="caution">
    <text evidence="2">The sequence shown here is derived from an EMBL/GenBank/DDBJ whole genome shotgun (WGS) entry which is preliminary data.</text>
</comment>
<protein>
    <submittedName>
        <fullName evidence="2">CHAT domain-containing protein</fullName>
    </submittedName>
</protein>
<sequence length="522" mass="56286">MNAATLLARRRNSPRARHLLLAAAATLARAEHHDAAAHRLLERAAAAAEALAARILDEQWRASFWGEWGWPHLELARLELDRGRIEAAFEVLESGRGRSLASGRRSAWSEDLRGWAAGAMKRDRDRSTRSGARLVSLPPPFTEAPAPRLERVLRTVRVPRVRLSDVRRQLPTGGVLLDAVEFDGSLGWFAVDESRVRAAWDLVRVREVAELMHAVTFHLRGASWSADPGPQFGAAEANELSQVVRYRPRDPALEASLEALAAAVLWPAIALLGRIPSHLAITPVAALSRVPWAALPLPDGRRLCEVSELVVVPGLRLGLATARRSAVSAFSAGLLVAVDADGLDHARSEITTLARLFPSAQVLSGSEATAERFMAAASGAAWIHFAGHGVFRAEAPLGSGLRFADRWVTGSELQELRLAARWVTLSACQTARSLVRPGEEWFGLPRALLGAGAGMVLAAAWDVDDAATACFMSEVYRHVAEGESLPGGLQRVQASNVRNASHPLDWAGFMTLGGPGISNLRS</sequence>
<proteinExistence type="predicted"/>
<dbReference type="Pfam" id="PF12770">
    <property type="entry name" value="CHAT"/>
    <property type="match status" value="1"/>
</dbReference>
<evidence type="ECO:0000259" key="1">
    <source>
        <dbReference type="Pfam" id="PF12770"/>
    </source>
</evidence>
<evidence type="ECO:0000313" key="2">
    <source>
        <dbReference type="EMBL" id="NOT34092.1"/>
    </source>
</evidence>
<feature type="domain" description="CHAT" evidence="1">
    <location>
        <begin position="255"/>
        <end position="513"/>
    </location>
</feature>
<dbReference type="PANTHER" id="PTHR10098:SF108">
    <property type="entry name" value="TETRATRICOPEPTIDE REPEAT PROTEIN 28"/>
    <property type="match status" value="1"/>
</dbReference>
<evidence type="ECO:0000313" key="3">
    <source>
        <dbReference type="Proteomes" id="UP000580839"/>
    </source>
</evidence>
<dbReference type="InterPro" id="IPR024983">
    <property type="entry name" value="CHAT_dom"/>
</dbReference>
<gene>
    <name evidence="2" type="ORF">HOP12_07975</name>
</gene>
<dbReference type="Proteomes" id="UP000580839">
    <property type="component" value="Unassembled WGS sequence"/>
</dbReference>
<accession>A0A849SFE2</accession>
<dbReference type="EMBL" id="JABFRW010000093">
    <property type="protein sequence ID" value="NOT34092.1"/>
    <property type="molecule type" value="Genomic_DNA"/>
</dbReference>
<dbReference type="PANTHER" id="PTHR10098">
    <property type="entry name" value="RAPSYN-RELATED"/>
    <property type="match status" value="1"/>
</dbReference>
<name>A0A849SFE2_UNCEI</name>